<dbReference type="GO" id="GO:0004148">
    <property type="term" value="F:dihydrolipoyl dehydrogenase (NADH) activity"/>
    <property type="evidence" value="ECO:0007669"/>
    <property type="project" value="UniProtKB-EC"/>
</dbReference>
<dbReference type="InterPro" id="IPR012999">
    <property type="entry name" value="Pyr_OxRdtase_I_AS"/>
</dbReference>
<evidence type="ECO:0000256" key="3">
    <source>
        <dbReference type="ARBA" id="ARBA00012608"/>
    </source>
</evidence>
<dbReference type="Pfam" id="PF07992">
    <property type="entry name" value="Pyr_redox_2"/>
    <property type="match status" value="1"/>
</dbReference>
<evidence type="ECO:0000256" key="9">
    <source>
        <dbReference type="ARBA" id="ARBA00023284"/>
    </source>
</evidence>
<feature type="domain" description="FAD/NAD(P)-binding" evidence="12">
    <location>
        <begin position="8"/>
        <end position="156"/>
    </location>
</feature>
<gene>
    <name evidence="13" type="primary">lpdA_1</name>
    <name evidence="13" type="ORF">NCTC8179_01310</name>
</gene>
<name>A0A376ZL56_ECOLX</name>
<keyword evidence="9" id="KW-0676">Redox-active center</keyword>
<evidence type="ECO:0000256" key="6">
    <source>
        <dbReference type="ARBA" id="ARBA00022827"/>
    </source>
</evidence>
<dbReference type="GO" id="GO:0050660">
    <property type="term" value="F:flavin adenine dinucleotide binding"/>
    <property type="evidence" value="ECO:0007669"/>
    <property type="project" value="TreeGrafter"/>
</dbReference>
<dbReference type="AlphaFoldDB" id="A0A376ZL56"/>
<dbReference type="SUPFAM" id="SSF51905">
    <property type="entry name" value="FAD/NAD(P)-binding domain"/>
    <property type="match status" value="1"/>
</dbReference>
<evidence type="ECO:0000256" key="2">
    <source>
        <dbReference type="ARBA" id="ARBA00007532"/>
    </source>
</evidence>
<dbReference type="FunFam" id="3.50.50.60:FF:000001">
    <property type="entry name" value="Dihydrolipoyl dehydrogenase, mitochondrial"/>
    <property type="match status" value="1"/>
</dbReference>
<keyword evidence="8" id="KW-1015">Disulfide bond</keyword>
<evidence type="ECO:0000256" key="1">
    <source>
        <dbReference type="ARBA" id="ARBA00001974"/>
    </source>
</evidence>
<keyword evidence="5" id="KW-0285">Flavoprotein</keyword>
<dbReference type="PRINTS" id="PR00411">
    <property type="entry name" value="PNDRDTASEI"/>
</dbReference>
<dbReference type="InterPro" id="IPR050151">
    <property type="entry name" value="Class-I_Pyr_Nuc-Dis_Oxidored"/>
</dbReference>
<dbReference type="PROSITE" id="PS00076">
    <property type="entry name" value="PYRIDINE_REDOX_1"/>
    <property type="match status" value="1"/>
</dbReference>
<evidence type="ECO:0000313" key="13">
    <source>
        <dbReference type="EMBL" id="STK63819.1"/>
    </source>
</evidence>
<evidence type="ECO:0000256" key="4">
    <source>
        <dbReference type="ARBA" id="ARBA00016961"/>
    </source>
</evidence>
<evidence type="ECO:0000256" key="8">
    <source>
        <dbReference type="ARBA" id="ARBA00023157"/>
    </source>
</evidence>
<dbReference type="InterPro" id="IPR036188">
    <property type="entry name" value="FAD/NAD-bd_sf"/>
</dbReference>
<comment type="cofactor">
    <cofactor evidence="1">
        <name>FAD</name>
        <dbReference type="ChEBI" id="CHEBI:57692"/>
    </cofactor>
</comment>
<comment type="catalytic activity">
    <reaction evidence="11">
        <text>N(6)-[(R)-dihydrolipoyl]-L-lysyl-[protein] + NAD(+) = N(6)-[(R)-lipoyl]-L-lysyl-[protein] + NADH + H(+)</text>
        <dbReference type="Rhea" id="RHEA:15045"/>
        <dbReference type="Rhea" id="RHEA-COMP:10474"/>
        <dbReference type="Rhea" id="RHEA-COMP:10475"/>
        <dbReference type="ChEBI" id="CHEBI:15378"/>
        <dbReference type="ChEBI" id="CHEBI:57540"/>
        <dbReference type="ChEBI" id="CHEBI:57945"/>
        <dbReference type="ChEBI" id="CHEBI:83099"/>
        <dbReference type="ChEBI" id="CHEBI:83100"/>
        <dbReference type="EC" id="1.8.1.4"/>
    </reaction>
</comment>
<dbReference type="Proteomes" id="UP000255543">
    <property type="component" value="Unassembled WGS sequence"/>
</dbReference>
<dbReference type="EMBL" id="UGEB01000001">
    <property type="protein sequence ID" value="STK63819.1"/>
    <property type="molecule type" value="Genomic_DNA"/>
</dbReference>
<proteinExistence type="inferred from homology"/>
<keyword evidence="7 13" id="KW-0560">Oxidoreductase</keyword>
<evidence type="ECO:0000256" key="7">
    <source>
        <dbReference type="ARBA" id="ARBA00023002"/>
    </source>
</evidence>
<keyword evidence="6" id="KW-0274">FAD</keyword>
<evidence type="ECO:0000256" key="10">
    <source>
        <dbReference type="ARBA" id="ARBA00031281"/>
    </source>
</evidence>
<comment type="similarity">
    <text evidence="2">Belongs to the class-I pyridine nucleotide-disulfide oxidoreductase family.</text>
</comment>
<organism evidence="13 14">
    <name type="scientific">Escherichia coli</name>
    <dbReference type="NCBI Taxonomy" id="562"/>
    <lineage>
        <taxon>Bacteria</taxon>
        <taxon>Pseudomonadati</taxon>
        <taxon>Pseudomonadota</taxon>
        <taxon>Gammaproteobacteria</taxon>
        <taxon>Enterobacterales</taxon>
        <taxon>Enterobacteriaceae</taxon>
        <taxon>Escherichia</taxon>
    </lineage>
</organism>
<evidence type="ECO:0000256" key="5">
    <source>
        <dbReference type="ARBA" id="ARBA00022630"/>
    </source>
</evidence>
<reference evidence="13 14" key="1">
    <citation type="submission" date="2018-06" db="EMBL/GenBank/DDBJ databases">
        <authorList>
            <consortium name="Pathogen Informatics"/>
            <person name="Doyle S."/>
        </authorList>
    </citation>
    <scope>NUCLEOTIDE SEQUENCE [LARGE SCALE GENOMIC DNA]</scope>
    <source>
        <strain evidence="13 14">NCTC8179</strain>
    </source>
</reference>
<accession>A0A376ZL56</accession>
<dbReference type="InterPro" id="IPR023753">
    <property type="entry name" value="FAD/NAD-binding_dom"/>
</dbReference>
<evidence type="ECO:0000256" key="11">
    <source>
        <dbReference type="ARBA" id="ARBA00049187"/>
    </source>
</evidence>
<evidence type="ECO:0000259" key="12">
    <source>
        <dbReference type="Pfam" id="PF07992"/>
    </source>
</evidence>
<dbReference type="Gene3D" id="3.50.50.60">
    <property type="entry name" value="FAD/NAD(P)-binding domain"/>
    <property type="match status" value="1"/>
</dbReference>
<dbReference type="PANTHER" id="PTHR22912">
    <property type="entry name" value="DISULFIDE OXIDOREDUCTASE"/>
    <property type="match status" value="1"/>
</dbReference>
<evidence type="ECO:0000313" key="14">
    <source>
        <dbReference type="Proteomes" id="UP000255543"/>
    </source>
</evidence>
<protein>
    <recommendedName>
        <fullName evidence="4">Dihydrolipoyl dehydrogenase</fullName>
        <ecNumber evidence="3">1.8.1.4</ecNumber>
    </recommendedName>
    <alternativeName>
        <fullName evidence="10">Dihydrolipoamide dehydrogenase</fullName>
    </alternativeName>
</protein>
<sequence length="170" mass="18236">MSTEIKTQVVVLGAGPAGYSAAFRCADLGLETVIVERYNTLGGVCLNVGCIPSKALLHVAKVIEEAKALAEHGIVFGEPKTDIDKIRTWKEKVINQLTGGLAGMAKGRKVKVVNGLGKFTGANTLEVEGENGKTVINFDNAIIAAGSRPIQLPFIPHEDPRIWDSLTRWN</sequence>
<dbReference type="PANTHER" id="PTHR22912:SF160">
    <property type="entry name" value="DIHYDROLIPOYL DEHYDROGENASE"/>
    <property type="match status" value="1"/>
</dbReference>
<dbReference type="GO" id="GO:0006103">
    <property type="term" value="P:2-oxoglutarate metabolic process"/>
    <property type="evidence" value="ECO:0007669"/>
    <property type="project" value="TreeGrafter"/>
</dbReference>
<dbReference type="EC" id="1.8.1.4" evidence="3"/>
<dbReference type="PRINTS" id="PR00368">
    <property type="entry name" value="FADPNR"/>
</dbReference>